<feature type="transmembrane region" description="Helical" evidence="1">
    <location>
        <begin position="21"/>
        <end position="44"/>
    </location>
</feature>
<dbReference type="InterPro" id="IPR050445">
    <property type="entry name" value="Bact_polysacc_biosynth/exp"/>
</dbReference>
<dbReference type="RefSeq" id="WP_344115087.1">
    <property type="nucleotide sequence ID" value="NZ_BAAANE010000009.1"/>
</dbReference>
<evidence type="ECO:0000313" key="2">
    <source>
        <dbReference type="EMBL" id="GAA1655237.1"/>
    </source>
</evidence>
<keyword evidence="1" id="KW-1133">Transmembrane helix</keyword>
<comment type="caution">
    <text evidence="2">The sequence shown here is derived from an EMBL/GenBank/DDBJ whole genome shotgun (WGS) entry which is preliminary data.</text>
</comment>
<name>A0ABN2FNT8_9ACTN</name>
<proteinExistence type="predicted"/>
<dbReference type="EMBL" id="BAAANE010000009">
    <property type="protein sequence ID" value="GAA1655237.1"/>
    <property type="molecule type" value="Genomic_DNA"/>
</dbReference>
<dbReference type="Proteomes" id="UP001501319">
    <property type="component" value="Unassembled WGS sequence"/>
</dbReference>
<gene>
    <name evidence="2" type="ORF">GCM10009744_54690</name>
</gene>
<evidence type="ECO:0008006" key="4">
    <source>
        <dbReference type="Google" id="ProtNLM"/>
    </source>
</evidence>
<evidence type="ECO:0000313" key="3">
    <source>
        <dbReference type="Proteomes" id="UP001501319"/>
    </source>
</evidence>
<evidence type="ECO:0000256" key="1">
    <source>
        <dbReference type="SAM" id="Phobius"/>
    </source>
</evidence>
<protein>
    <recommendedName>
        <fullName evidence="4">Polysaccharide chain length determinant N-terminal domain-containing protein</fullName>
    </recommendedName>
</protein>
<organism evidence="2 3">
    <name type="scientific">Kribbella alba</name>
    <dbReference type="NCBI Taxonomy" id="190197"/>
    <lineage>
        <taxon>Bacteria</taxon>
        <taxon>Bacillati</taxon>
        <taxon>Actinomycetota</taxon>
        <taxon>Actinomycetes</taxon>
        <taxon>Propionibacteriales</taxon>
        <taxon>Kribbellaceae</taxon>
        <taxon>Kribbella</taxon>
    </lineage>
</organism>
<keyword evidence="1" id="KW-0472">Membrane</keyword>
<dbReference type="PANTHER" id="PTHR32309:SF31">
    <property type="entry name" value="CAPSULAR EXOPOLYSACCHARIDE FAMILY"/>
    <property type="match status" value="1"/>
</dbReference>
<keyword evidence="3" id="KW-1185">Reference proteome</keyword>
<sequence length="435" mass="46091">MKPGRPARDDAIQLSSYLRAVRRGLVAVGVCALVGTVIGIGWLVRTPRVYSSTSAVLVADAPLYLARQGEESAKWFTIDTEAARLVSAPVLAATRTATGEQDIEAHVHLSAVPTTKVLKVTYQSTSKVAAEKGAATMTATYLQLRRDEFEKRRDNRVELIGQQIATLNARLDETVIKGNLTAGKVAEQRASRQAIASQIAARQAESRQVRTTSAYPGEQVRIGGTTTAERLNPLVPPVAGLMLGGLAGVLLAAIRSSRLGRASDVSRLVPGSSVVTLPRRWIGRPAGTTWDPIIAGVLDRGSGTVMIAPPDHEPTEGGRAAADQLSAALRVHGRETRVVDHTALSADLVALTQGRTRTNTVLVTSGGVTTEPGSVLAAQAGQVVLVVTPRTRQRALAEAVHRIAEVGATIQGVVLLTRFALPARRFVPAVLRRST</sequence>
<keyword evidence="1" id="KW-0812">Transmembrane</keyword>
<reference evidence="2 3" key="1">
    <citation type="journal article" date="2019" name="Int. J. Syst. Evol. Microbiol.">
        <title>The Global Catalogue of Microorganisms (GCM) 10K type strain sequencing project: providing services to taxonomists for standard genome sequencing and annotation.</title>
        <authorList>
            <consortium name="The Broad Institute Genomics Platform"/>
            <consortium name="The Broad Institute Genome Sequencing Center for Infectious Disease"/>
            <person name="Wu L."/>
            <person name="Ma J."/>
        </authorList>
    </citation>
    <scope>NUCLEOTIDE SEQUENCE [LARGE SCALE GENOMIC DNA]</scope>
    <source>
        <strain evidence="2 3">JCM 14306</strain>
    </source>
</reference>
<accession>A0ABN2FNT8</accession>
<dbReference type="PANTHER" id="PTHR32309">
    <property type="entry name" value="TYROSINE-PROTEIN KINASE"/>
    <property type="match status" value="1"/>
</dbReference>